<dbReference type="AlphaFoldDB" id="A0A7S9DY15"/>
<protein>
    <submittedName>
        <fullName evidence="2">Uncharacterized protein</fullName>
    </submittedName>
</protein>
<evidence type="ECO:0000313" key="2">
    <source>
        <dbReference type="EMBL" id="QPG05718.1"/>
    </source>
</evidence>
<name>A0A7S9DY15_9ALTE</name>
<dbReference type="Proteomes" id="UP000595095">
    <property type="component" value="Chromosome"/>
</dbReference>
<accession>A0A7S9DY15</accession>
<feature type="transmembrane region" description="Helical" evidence="1">
    <location>
        <begin position="12"/>
        <end position="32"/>
    </location>
</feature>
<keyword evidence="1" id="KW-1133">Transmembrane helix</keyword>
<reference evidence="2 3" key="1">
    <citation type="submission" date="2020-11" db="EMBL/GenBank/DDBJ databases">
        <title>Complete genome sequence for Salinimonas sp. strain G2-b.</title>
        <authorList>
            <person name="Park S.-J."/>
        </authorList>
    </citation>
    <scope>NUCLEOTIDE SEQUENCE [LARGE SCALE GENOMIC DNA]</scope>
    <source>
        <strain evidence="2 3">G2-b</strain>
    </source>
</reference>
<organism evidence="2 3">
    <name type="scientific">Salinimonas marina</name>
    <dbReference type="NCBI Taxonomy" id="2785918"/>
    <lineage>
        <taxon>Bacteria</taxon>
        <taxon>Pseudomonadati</taxon>
        <taxon>Pseudomonadota</taxon>
        <taxon>Gammaproteobacteria</taxon>
        <taxon>Alteromonadales</taxon>
        <taxon>Alteromonadaceae</taxon>
        <taxon>Alteromonas/Salinimonas group</taxon>
        <taxon>Salinimonas</taxon>
    </lineage>
</organism>
<dbReference type="RefSeq" id="WP_195810801.1">
    <property type="nucleotide sequence ID" value="NZ_CP064795.1"/>
</dbReference>
<sequence length="157" mass="17434">MAKTRLSSKAMNNVVIFAMLFMIVLFNLETFLPTSPAPQSRPLIAPNAYLLRIEQDNFKLERAGQSWRQSQLTQATSVSPSQQVQAWKQGFLVPVSPAPTGLSSDSAYIVVVWLAGQTEGQVYAFYPQAEATLVLVDEQWFELEGTSLGQLLPWNSP</sequence>
<dbReference type="KEGG" id="smaa:IT774_16945"/>
<evidence type="ECO:0000256" key="1">
    <source>
        <dbReference type="SAM" id="Phobius"/>
    </source>
</evidence>
<keyword evidence="1" id="KW-0812">Transmembrane</keyword>
<evidence type="ECO:0000313" key="3">
    <source>
        <dbReference type="Proteomes" id="UP000595095"/>
    </source>
</evidence>
<dbReference type="EMBL" id="CP064795">
    <property type="protein sequence ID" value="QPG05718.1"/>
    <property type="molecule type" value="Genomic_DNA"/>
</dbReference>
<gene>
    <name evidence="2" type="ORF">IT774_16945</name>
</gene>
<keyword evidence="1" id="KW-0472">Membrane</keyword>
<proteinExistence type="predicted"/>
<keyword evidence="3" id="KW-1185">Reference proteome</keyword>